<dbReference type="PANTHER" id="PTHR22763:SF184">
    <property type="entry name" value="E3 UBIQUITIN-PROTEIN LIGASE SYNOVIOLIN"/>
    <property type="match status" value="1"/>
</dbReference>
<dbReference type="EC" id="2.3.2.27" evidence="5"/>
<dbReference type="Proteomes" id="UP001307889">
    <property type="component" value="Chromosome 9"/>
</dbReference>
<organism evidence="18 19">
    <name type="scientific">Nesidiocoris tenuis</name>
    <dbReference type="NCBI Taxonomy" id="355587"/>
    <lineage>
        <taxon>Eukaryota</taxon>
        <taxon>Metazoa</taxon>
        <taxon>Ecdysozoa</taxon>
        <taxon>Arthropoda</taxon>
        <taxon>Hexapoda</taxon>
        <taxon>Insecta</taxon>
        <taxon>Pterygota</taxon>
        <taxon>Neoptera</taxon>
        <taxon>Paraneoptera</taxon>
        <taxon>Hemiptera</taxon>
        <taxon>Heteroptera</taxon>
        <taxon>Panheteroptera</taxon>
        <taxon>Cimicomorpha</taxon>
        <taxon>Miridae</taxon>
        <taxon>Dicyphina</taxon>
        <taxon>Nesidiocoris</taxon>
    </lineage>
</organism>
<protein>
    <recommendedName>
        <fullName evidence="5">RING-type E3 ubiquitin transferase</fullName>
        <ecNumber evidence="5">2.3.2.27</ecNumber>
    </recommendedName>
</protein>
<evidence type="ECO:0000256" key="7">
    <source>
        <dbReference type="ARBA" id="ARBA00022692"/>
    </source>
</evidence>
<keyword evidence="9 15" id="KW-0863">Zinc-finger</keyword>
<evidence type="ECO:0000256" key="9">
    <source>
        <dbReference type="ARBA" id="ARBA00022771"/>
    </source>
</evidence>
<evidence type="ECO:0000313" key="19">
    <source>
        <dbReference type="Proteomes" id="UP001307889"/>
    </source>
</evidence>
<keyword evidence="11" id="KW-0256">Endoplasmic reticulum</keyword>
<dbReference type="InterPro" id="IPR050731">
    <property type="entry name" value="HRD1_E3_ubiq-ligases"/>
</dbReference>
<dbReference type="Pfam" id="PF25563">
    <property type="entry name" value="TPR_SYVN1_N"/>
    <property type="match status" value="1"/>
</dbReference>
<comment type="pathway">
    <text evidence="3">Protein modification; protein ubiquitination.</text>
</comment>
<evidence type="ECO:0000256" key="14">
    <source>
        <dbReference type="ARBA" id="ARBA00023136"/>
    </source>
</evidence>
<dbReference type="Gene3D" id="3.30.40.10">
    <property type="entry name" value="Zinc/RING finger domain, C3HC4 (zinc finger)"/>
    <property type="match status" value="1"/>
</dbReference>
<evidence type="ECO:0000256" key="2">
    <source>
        <dbReference type="ARBA" id="ARBA00004477"/>
    </source>
</evidence>
<dbReference type="InterPro" id="IPR058051">
    <property type="entry name" value="Znf_RING_synoviolin"/>
</dbReference>
<dbReference type="InterPro" id="IPR013083">
    <property type="entry name" value="Znf_RING/FYVE/PHD"/>
</dbReference>
<evidence type="ECO:0000256" key="4">
    <source>
        <dbReference type="ARBA" id="ARBA00010089"/>
    </source>
</evidence>
<name>A0ABN7B4T2_9HEMI</name>
<evidence type="ECO:0000256" key="6">
    <source>
        <dbReference type="ARBA" id="ARBA00022679"/>
    </source>
</evidence>
<dbReference type="SMART" id="SM00184">
    <property type="entry name" value="RING"/>
    <property type="match status" value="1"/>
</dbReference>
<keyword evidence="8" id="KW-0479">Metal-binding</keyword>
<accession>A0ABN7B4T2</accession>
<feature type="transmembrane region" description="Helical" evidence="16">
    <location>
        <begin position="104"/>
        <end position="121"/>
    </location>
</feature>
<evidence type="ECO:0000256" key="13">
    <source>
        <dbReference type="ARBA" id="ARBA00022989"/>
    </source>
</evidence>
<dbReference type="CDD" id="cd16479">
    <property type="entry name" value="RING-H2_synoviolin"/>
    <property type="match status" value="1"/>
</dbReference>
<dbReference type="SUPFAM" id="SSF57850">
    <property type="entry name" value="RING/U-box"/>
    <property type="match status" value="1"/>
</dbReference>
<evidence type="ECO:0000259" key="17">
    <source>
        <dbReference type="PROSITE" id="PS50089"/>
    </source>
</evidence>
<evidence type="ECO:0000256" key="12">
    <source>
        <dbReference type="ARBA" id="ARBA00022833"/>
    </source>
</evidence>
<feature type="transmembrane region" description="Helical" evidence="16">
    <location>
        <begin position="174"/>
        <end position="196"/>
    </location>
</feature>
<comment type="subcellular location">
    <subcellularLocation>
        <location evidence="2">Endoplasmic reticulum membrane</location>
        <topology evidence="2">Multi-pass membrane protein</topology>
    </subcellularLocation>
</comment>
<keyword evidence="7 16" id="KW-0812">Transmembrane</keyword>
<dbReference type="InterPro" id="IPR057992">
    <property type="entry name" value="TPR_SYVN1_N"/>
</dbReference>
<keyword evidence="12" id="KW-0862">Zinc</keyword>
<dbReference type="PANTHER" id="PTHR22763">
    <property type="entry name" value="RING ZINC FINGER PROTEIN"/>
    <property type="match status" value="1"/>
</dbReference>
<evidence type="ECO:0000256" key="15">
    <source>
        <dbReference type="PROSITE-ProRule" id="PRU00175"/>
    </source>
</evidence>
<keyword evidence="14 16" id="KW-0472">Membrane</keyword>
<evidence type="ECO:0000256" key="10">
    <source>
        <dbReference type="ARBA" id="ARBA00022786"/>
    </source>
</evidence>
<dbReference type="Pfam" id="PF13639">
    <property type="entry name" value="zf-RING_2"/>
    <property type="match status" value="1"/>
</dbReference>
<dbReference type="InterPro" id="IPR001841">
    <property type="entry name" value="Znf_RING"/>
</dbReference>
<gene>
    <name evidence="18" type="ORF">NTJ_11424</name>
</gene>
<evidence type="ECO:0000256" key="16">
    <source>
        <dbReference type="SAM" id="Phobius"/>
    </source>
</evidence>
<feature type="domain" description="RING-type" evidence="17">
    <location>
        <begin position="292"/>
        <end position="331"/>
    </location>
</feature>
<evidence type="ECO:0000256" key="8">
    <source>
        <dbReference type="ARBA" id="ARBA00022723"/>
    </source>
</evidence>
<reference evidence="18 19" key="1">
    <citation type="submission" date="2023-09" db="EMBL/GenBank/DDBJ databases">
        <title>Nesidiocoris tenuis whole genome shotgun sequence.</title>
        <authorList>
            <person name="Shibata T."/>
            <person name="Shimoda M."/>
            <person name="Kobayashi T."/>
            <person name="Uehara T."/>
        </authorList>
    </citation>
    <scope>NUCLEOTIDE SEQUENCE [LARGE SCALE GENOMIC DNA]</scope>
    <source>
        <strain evidence="18 19">Japan</strain>
    </source>
</reference>
<comment type="similarity">
    <text evidence="4">Belongs to the HRD1 family.</text>
</comment>
<keyword evidence="6" id="KW-0808">Transferase</keyword>
<keyword evidence="10" id="KW-0833">Ubl conjugation pathway</keyword>
<comment type="catalytic activity">
    <reaction evidence="1">
        <text>S-ubiquitinyl-[E2 ubiquitin-conjugating enzyme]-L-cysteine + [acceptor protein]-L-lysine = [E2 ubiquitin-conjugating enzyme]-L-cysteine + N(6)-ubiquitinyl-[acceptor protein]-L-lysine.</text>
        <dbReference type="EC" id="2.3.2.27"/>
    </reaction>
</comment>
<feature type="transmembrane region" description="Helical" evidence="16">
    <location>
        <begin position="226"/>
        <end position="247"/>
    </location>
</feature>
<evidence type="ECO:0000256" key="11">
    <source>
        <dbReference type="ARBA" id="ARBA00022824"/>
    </source>
</evidence>
<evidence type="ECO:0000256" key="5">
    <source>
        <dbReference type="ARBA" id="ARBA00012483"/>
    </source>
</evidence>
<dbReference type="EMBL" id="AP028917">
    <property type="protein sequence ID" value="BES98609.1"/>
    <property type="molecule type" value="Genomic_DNA"/>
</dbReference>
<sequence>MALLTNAKISLTIGLCLLGMFGYVFNSKKQFYPTVVYMSKSGAAITICYAEGIFLALMLSGLLRKIFFGELRPIESERLADNLWYALTETCLAFTIFRGESGPGFAFLFIVLIFMKTFHWLTDERVDLAERSLVVSKLYHTRMICALMALSAIDSSFILYSIQHTMKHGPSVQIVLGFEYSILFIMLMENFIKYVMYLHGLFEMSTVECRTILQMYVAVVMSSLKVVLYCIFFVLMVQIFTFPLFVLRPMYFTLKAFKKCVSNVLQSRRALKYLNELYPNATEADLGAPDPCIICREELSMESKKLPCNHVFHTACLRAWFQRQQKCPVCRFSILTNPARPTPATMNVAVQTEPAGDIPITSCCCRSRHALSDLHGTPQPPDLDPQSVRQLLDAEMEKIRKKLQTVSDMICMFDAVTESAQPVAEVDRCAQESGLVTDNCKSDKSENLEKSA</sequence>
<evidence type="ECO:0000256" key="3">
    <source>
        <dbReference type="ARBA" id="ARBA00004906"/>
    </source>
</evidence>
<feature type="transmembrane region" description="Helical" evidence="16">
    <location>
        <begin position="42"/>
        <end position="63"/>
    </location>
</feature>
<keyword evidence="19" id="KW-1185">Reference proteome</keyword>
<keyword evidence="13 16" id="KW-1133">Transmembrane helix</keyword>
<proteinExistence type="inferred from homology"/>
<dbReference type="PROSITE" id="PS50089">
    <property type="entry name" value="ZF_RING_2"/>
    <property type="match status" value="1"/>
</dbReference>
<evidence type="ECO:0000256" key="1">
    <source>
        <dbReference type="ARBA" id="ARBA00000900"/>
    </source>
</evidence>
<evidence type="ECO:0000313" key="18">
    <source>
        <dbReference type="EMBL" id="BES98609.1"/>
    </source>
</evidence>
<feature type="transmembrane region" description="Helical" evidence="16">
    <location>
        <begin position="141"/>
        <end position="162"/>
    </location>
</feature>